<gene>
    <name evidence="1" type="ORF">GS601_12610</name>
</gene>
<reference evidence="1" key="1">
    <citation type="submission" date="2019-12" db="EMBL/GenBank/DDBJ databases">
        <title>High-Quality draft genome sequences of three cyanobacteria isolated from the limestone walls of the Old Cathedral of Coimbra.</title>
        <authorList>
            <person name="Tiago I."/>
            <person name="Soares F."/>
            <person name="Portugal A."/>
        </authorList>
    </citation>
    <scope>NUCLEOTIDE SEQUENCE</scope>
    <source>
        <strain evidence="1">A</strain>
    </source>
</reference>
<accession>A0A8J7Z9Y8</accession>
<dbReference type="Proteomes" id="UP000646053">
    <property type="component" value="Unassembled WGS sequence"/>
</dbReference>
<dbReference type="RefSeq" id="WP_162423646.1">
    <property type="nucleotide sequence ID" value="NZ_WVIE01000013.1"/>
</dbReference>
<organism evidence="1 2">
    <name type="scientific">Myxacorys almedinensis A</name>
    <dbReference type="NCBI Taxonomy" id="2690445"/>
    <lineage>
        <taxon>Bacteria</taxon>
        <taxon>Bacillati</taxon>
        <taxon>Cyanobacteriota</taxon>
        <taxon>Cyanophyceae</taxon>
        <taxon>Leptolyngbyales</taxon>
        <taxon>Leptolyngbyaceae</taxon>
        <taxon>Myxacorys</taxon>
        <taxon>Myxacorys almedinensis</taxon>
    </lineage>
</organism>
<evidence type="ECO:0000313" key="1">
    <source>
        <dbReference type="EMBL" id="NDJ18120.1"/>
    </source>
</evidence>
<protein>
    <submittedName>
        <fullName evidence="1">Uncharacterized protein</fullName>
    </submittedName>
</protein>
<dbReference type="EMBL" id="WVIE01000013">
    <property type="protein sequence ID" value="NDJ18120.1"/>
    <property type="molecule type" value="Genomic_DNA"/>
</dbReference>
<sequence length="70" mass="8075">MAQVSPLRFNSLTWSRYQDTWYQNLLPTQQISQSFSSGWLFCDRNLAEFGNGGCCGVVSCPNRTMWVNYL</sequence>
<keyword evidence="2" id="KW-1185">Reference proteome</keyword>
<proteinExistence type="predicted"/>
<dbReference type="AlphaFoldDB" id="A0A8J7Z9Y8"/>
<comment type="caution">
    <text evidence="1">The sequence shown here is derived from an EMBL/GenBank/DDBJ whole genome shotgun (WGS) entry which is preliminary data.</text>
</comment>
<name>A0A8J7Z9Y8_9CYAN</name>
<evidence type="ECO:0000313" key="2">
    <source>
        <dbReference type="Proteomes" id="UP000646053"/>
    </source>
</evidence>